<keyword evidence="2" id="KW-1185">Reference proteome</keyword>
<dbReference type="RefSeq" id="WP_372561527.1">
    <property type="nucleotide sequence ID" value="NZ_JBGOSP010000002.1"/>
</dbReference>
<comment type="caution">
    <text evidence="1">The sequence shown here is derived from an EMBL/GenBank/DDBJ whole genome shotgun (WGS) entry which is preliminary data.</text>
</comment>
<accession>A0ABV4SAR4</accession>
<sequence length="56" mass="5997">MTFRSPVAAQLLGNDGVIRGKDALRAYWAEGLRRIPDLQIEAVGSYVGLDGLGVLP</sequence>
<organism evidence="1 2">
    <name type="scientific">Streptomyces aureus</name>
    <dbReference type="NCBI Taxonomy" id="193461"/>
    <lineage>
        <taxon>Bacteria</taxon>
        <taxon>Bacillati</taxon>
        <taxon>Actinomycetota</taxon>
        <taxon>Actinomycetes</taxon>
        <taxon>Kitasatosporales</taxon>
        <taxon>Streptomycetaceae</taxon>
        <taxon>Streptomyces</taxon>
    </lineage>
</organism>
<dbReference type="Gene3D" id="3.10.450.50">
    <property type="match status" value="1"/>
</dbReference>
<dbReference type="InterPro" id="IPR032710">
    <property type="entry name" value="NTF2-like_dom_sf"/>
</dbReference>
<reference evidence="1 2" key="1">
    <citation type="submission" date="2024-08" db="EMBL/GenBank/DDBJ databases">
        <title>Genome sequence of Streptomyces aureus CACIA-1.46HGO.</title>
        <authorList>
            <person name="Evangelista-Martinez Z."/>
        </authorList>
    </citation>
    <scope>NUCLEOTIDE SEQUENCE [LARGE SCALE GENOMIC DNA]</scope>
    <source>
        <strain evidence="1 2">CACIA-1.46HGO</strain>
    </source>
</reference>
<name>A0ABV4SAR4_9ACTN</name>
<evidence type="ECO:0000313" key="1">
    <source>
        <dbReference type="EMBL" id="MFA3835539.1"/>
    </source>
</evidence>
<protein>
    <submittedName>
        <fullName evidence="1">Uncharacterized protein</fullName>
    </submittedName>
</protein>
<dbReference type="SUPFAM" id="SSF54427">
    <property type="entry name" value="NTF2-like"/>
    <property type="match status" value="1"/>
</dbReference>
<gene>
    <name evidence="1" type="ORF">ACEG43_04970</name>
</gene>
<dbReference type="Proteomes" id="UP001571476">
    <property type="component" value="Unassembled WGS sequence"/>
</dbReference>
<evidence type="ECO:0000313" key="2">
    <source>
        <dbReference type="Proteomes" id="UP001571476"/>
    </source>
</evidence>
<dbReference type="EMBL" id="JBGOSP010000002">
    <property type="protein sequence ID" value="MFA3835539.1"/>
    <property type="molecule type" value="Genomic_DNA"/>
</dbReference>
<proteinExistence type="predicted"/>